<feature type="compositionally biased region" description="Polar residues" evidence="1">
    <location>
        <begin position="39"/>
        <end position="48"/>
    </location>
</feature>
<keyword evidence="3" id="KW-1185">Reference proteome</keyword>
<accession>A0A9P5H2H9</accession>
<dbReference type="EMBL" id="JAANBB010000524">
    <property type="protein sequence ID" value="KAF7540512.1"/>
    <property type="molecule type" value="Genomic_DNA"/>
</dbReference>
<dbReference type="OrthoDB" id="10556209at2759"/>
<comment type="caution">
    <text evidence="2">The sequence shown here is derived from an EMBL/GenBank/DDBJ whole genome shotgun (WGS) entry which is preliminary data.</text>
</comment>
<protein>
    <submittedName>
        <fullName evidence="2">Uncharacterized protein</fullName>
    </submittedName>
</protein>
<dbReference type="Proteomes" id="UP000722485">
    <property type="component" value="Unassembled WGS sequence"/>
</dbReference>
<organism evidence="2 3">
    <name type="scientific">Cylindrodendrum hubeiense</name>
    <dbReference type="NCBI Taxonomy" id="595255"/>
    <lineage>
        <taxon>Eukaryota</taxon>
        <taxon>Fungi</taxon>
        <taxon>Dikarya</taxon>
        <taxon>Ascomycota</taxon>
        <taxon>Pezizomycotina</taxon>
        <taxon>Sordariomycetes</taxon>
        <taxon>Hypocreomycetidae</taxon>
        <taxon>Hypocreales</taxon>
        <taxon>Nectriaceae</taxon>
        <taxon>Cylindrodendrum</taxon>
    </lineage>
</organism>
<dbReference type="AlphaFoldDB" id="A0A9P5H2H9"/>
<evidence type="ECO:0000313" key="3">
    <source>
        <dbReference type="Proteomes" id="UP000722485"/>
    </source>
</evidence>
<name>A0A9P5H2H9_9HYPO</name>
<feature type="region of interest" description="Disordered" evidence="1">
    <location>
        <begin position="30"/>
        <end position="76"/>
    </location>
</feature>
<proteinExistence type="predicted"/>
<gene>
    <name evidence="2" type="ORF">G7Z17_g12181</name>
</gene>
<reference evidence="2" key="1">
    <citation type="submission" date="2020-03" db="EMBL/GenBank/DDBJ databases">
        <title>Draft Genome Sequence of Cylindrodendrum hubeiense.</title>
        <authorList>
            <person name="Buettner E."/>
            <person name="Kellner H."/>
        </authorList>
    </citation>
    <scope>NUCLEOTIDE SEQUENCE</scope>
    <source>
        <strain evidence="2">IHI 201604</strain>
    </source>
</reference>
<sequence length="76" mass="8249">MDDRWMGMKNRGRGVSGLAAQWLSLRQRDCQDKHGVSGVSDSGPSQGVSAGGGWMSKTVHSTVQLRPRPGERRAIN</sequence>
<evidence type="ECO:0000313" key="2">
    <source>
        <dbReference type="EMBL" id="KAF7540512.1"/>
    </source>
</evidence>
<evidence type="ECO:0000256" key="1">
    <source>
        <dbReference type="SAM" id="MobiDB-lite"/>
    </source>
</evidence>